<sequence>MAPTRSGQKGAPKKLKREPTASKNKARKQSTHNQAEPQPAEGAGSRTKVSRGRKRKVRDTEIDEIAVDEPVTRKYVQLAPATRRIPQQTIDTWPQVSPHLLEQIVAVLQDAKNDIVNTRRDRRKIDEADEILNMHIRALGRQLSRSRIPAQAKDIQFNVDKLTERNAQVYRQVTTARHSNQVLKEQVKVAEHLLGKDEESLEHLKRRAKKWGTEWKHQEKRGTVHPLLQDLENAETGNDGPEDIALKQSVPTDTSALDVPDSDSELAPLLEQLRRSLENMQGNHVQVEGIDGAMLGAQAALDDMLFRHGSAQ</sequence>
<dbReference type="Proteomes" id="UP000481861">
    <property type="component" value="Unassembled WGS sequence"/>
</dbReference>
<dbReference type="AlphaFoldDB" id="A0A7C8I7Z2"/>
<feature type="coiled-coil region" evidence="1">
    <location>
        <begin position="101"/>
        <end position="128"/>
    </location>
</feature>
<feature type="compositionally biased region" description="Basic residues" evidence="2">
    <location>
        <begin position="48"/>
        <end position="57"/>
    </location>
</feature>
<comment type="caution">
    <text evidence="3">The sequence shown here is derived from an EMBL/GenBank/DDBJ whole genome shotgun (WGS) entry which is preliminary data.</text>
</comment>
<evidence type="ECO:0000256" key="1">
    <source>
        <dbReference type="SAM" id="Coils"/>
    </source>
</evidence>
<evidence type="ECO:0000313" key="3">
    <source>
        <dbReference type="EMBL" id="KAF2872934.1"/>
    </source>
</evidence>
<dbReference type="InterPro" id="IPR025212">
    <property type="entry name" value="CAD_CENP-Q"/>
</dbReference>
<dbReference type="Pfam" id="PF13094">
    <property type="entry name" value="CENP-Q"/>
    <property type="match status" value="1"/>
</dbReference>
<dbReference type="EMBL" id="JAADJZ010000008">
    <property type="protein sequence ID" value="KAF2872934.1"/>
    <property type="molecule type" value="Genomic_DNA"/>
</dbReference>
<organism evidence="3 4">
    <name type="scientific">Massariosphaeria phaeospora</name>
    <dbReference type="NCBI Taxonomy" id="100035"/>
    <lineage>
        <taxon>Eukaryota</taxon>
        <taxon>Fungi</taxon>
        <taxon>Dikarya</taxon>
        <taxon>Ascomycota</taxon>
        <taxon>Pezizomycotina</taxon>
        <taxon>Dothideomycetes</taxon>
        <taxon>Pleosporomycetidae</taxon>
        <taxon>Pleosporales</taxon>
        <taxon>Pleosporales incertae sedis</taxon>
        <taxon>Massariosphaeria</taxon>
    </lineage>
</organism>
<reference evidence="3 4" key="1">
    <citation type="submission" date="2020-01" db="EMBL/GenBank/DDBJ databases">
        <authorList>
            <consortium name="DOE Joint Genome Institute"/>
            <person name="Haridas S."/>
            <person name="Albert R."/>
            <person name="Binder M."/>
            <person name="Bloem J."/>
            <person name="Labutti K."/>
            <person name="Salamov A."/>
            <person name="Andreopoulos B."/>
            <person name="Baker S.E."/>
            <person name="Barry K."/>
            <person name="Bills G."/>
            <person name="Bluhm B.H."/>
            <person name="Cannon C."/>
            <person name="Castanera R."/>
            <person name="Culley D.E."/>
            <person name="Daum C."/>
            <person name="Ezra D."/>
            <person name="Gonzalez J.B."/>
            <person name="Henrissat B."/>
            <person name="Kuo A."/>
            <person name="Liang C."/>
            <person name="Lipzen A."/>
            <person name="Lutzoni F."/>
            <person name="Magnuson J."/>
            <person name="Mondo S."/>
            <person name="Nolan M."/>
            <person name="Ohm R."/>
            <person name="Pangilinan J."/>
            <person name="Park H.-J.H."/>
            <person name="Ramirez L."/>
            <person name="Alfaro M."/>
            <person name="Sun H."/>
            <person name="Tritt A."/>
            <person name="Yoshinaga Y."/>
            <person name="Zwiers L.-H.L."/>
            <person name="Turgeon B.G."/>
            <person name="Goodwin S.B."/>
            <person name="Spatafora J.W."/>
            <person name="Crous P.W."/>
            <person name="Grigoriev I.V."/>
        </authorList>
    </citation>
    <scope>NUCLEOTIDE SEQUENCE [LARGE SCALE GENOMIC DNA]</scope>
    <source>
        <strain evidence="3 4">CBS 611.86</strain>
    </source>
</reference>
<feature type="region of interest" description="Disordered" evidence="2">
    <location>
        <begin position="1"/>
        <end position="58"/>
    </location>
</feature>
<dbReference type="OrthoDB" id="2420947at2759"/>
<proteinExistence type="predicted"/>
<accession>A0A7C8I7Z2</accession>
<evidence type="ECO:0000256" key="2">
    <source>
        <dbReference type="SAM" id="MobiDB-lite"/>
    </source>
</evidence>
<keyword evidence="1" id="KW-0175">Coiled coil</keyword>
<protein>
    <submittedName>
        <fullName evidence="3">CENP-Q, a CENPA-CAD centromere complex subunit-domain-containing protein</fullName>
    </submittedName>
</protein>
<name>A0A7C8I7Z2_9PLEO</name>
<keyword evidence="4" id="KW-1185">Reference proteome</keyword>
<gene>
    <name evidence="3" type="ORF">BDV95DRAFT_541579</name>
</gene>
<evidence type="ECO:0000313" key="4">
    <source>
        <dbReference type="Proteomes" id="UP000481861"/>
    </source>
</evidence>